<keyword evidence="13" id="KW-1185">Reference proteome</keyword>
<organism evidence="12 13">
    <name type="scientific">Halalkaliarchaeum desulfuricum</name>
    <dbReference type="NCBI Taxonomy" id="2055893"/>
    <lineage>
        <taxon>Archaea</taxon>
        <taxon>Methanobacteriati</taxon>
        <taxon>Methanobacteriota</taxon>
        <taxon>Stenosarchaea group</taxon>
        <taxon>Halobacteria</taxon>
        <taxon>Halobacteriales</taxon>
        <taxon>Haloferacaceae</taxon>
        <taxon>Halalkaliarchaeum</taxon>
    </lineage>
</organism>
<evidence type="ECO:0000256" key="4">
    <source>
        <dbReference type="ARBA" id="ARBA00022485"/>
    </source>
</evidence>
<keyword evidence="12" id="KW-0670">Pyruvate</keyword>
<keyword evidence="7" id="KW-0249">Electron transport</keyword>
<dbReference type="EC" id="1.2.7.1" evidence="12"/>
<dbReference type="GeneID" id="37878202"/>
<evidence type="ECO:0000256" key="3">
    <source>
        <dbReference type="ARBA" id="ARBA00022448"/>
    </source>
</evidence>
<dbReference type="EMBL" id="CP025066">
    <property type="protein sequence ID" value="AUX09473.1"/>
    <property type="molecule type" value="Genomic_DNA"/>
</dbReference>
<comment type="subunit">
    <text evidence="2">Heterotetramer of one alpha, one beta, one delta and one gamma chain.</text>
</comment>
<dbReference type="InterPro" id="IPR017896">
    <property type="entry name" value="4Fe4S_Fe-S-bd"/>
</dbReference>
<name>A0A343TK51_9EURY</name>
<evidence type="ECO:0000256" key="1">
    <source>
        <dbReference type="ARBA" id="ARBA00001966"/>
    </source>
</evidence>
<feature type="domain" description="4Fe-4S ferredoxin-type" evidence="11">
    <location>
        <begin position="74"/>
        <end position="103"/>
    </location>
</feature>
<dbReference type="AlphaFoldDB" id="A0A343TK51"/>
<keyword evidence="12" id="KW-0560">Oxidoreductase</keyword>
<evidence type="ECO:0000256" key="8">
    <source>
        <dbReference type="ARBA" id="ARBA00023004"/>
    </source>
</evidence>
<dbReference type="RefSeq" id="WP_119818120.1">
    <property type="nucleotide sequence ID" value="NZ_CP025066.1"/>
</dbReference>
<keyword evidence="5" id="KW-0479">Metal-binding</keyword>
<keyword evidence="8" id="KW-0408">Iron</keyword>
<dbReference type="NCBIfam" id="TIGR02179">
    <property type="entry name" value="PorD_KorD"/>
    <property type="match status" value="1"/>
</dbReference>
<comment type="cofactor">
    <cofactor evidence="1">
        <name>[4Fe-4S] cluster</name>
        <dbReference type="ChEBI" id="CHEBI:49883"/>
    </cofactor>
</comment>
<dbReference type="Gene3D" id="3.30.70.20">
    <property type="match status" value="2"/>
</dbReference>
<gene>
    <name evidence="12" type="primary">porD2</name>
    <name evidence="12" type="ORF">AArcSl_1847</name>
</gene>
<dbReference type="GO" id="GO:0046872">
    <property type="term" value="F:metal ion binding"/>
    <property type="evidence" value="ECO:0007669"/>
    <property type="project" value="UniProtKB-KW"/>
</dbReference>
<evidence type="ECO:0000259" key="11">
    <source>
        <dbReference type="PROSITE" id="PS51379"/>
    </source>
</evidence>
<dbReference type="InterPro" id="IPR011898">
    <property type="entry name" value="PorD_KorD"/>
</dbReference>
<dbReference type="InterPro" id="IPR017900">
    <property type="entry name" value="4Fe4S_Fe_S_CS"/>
</dbReference>
<evidence type="ECO:0000256" key="7">
    <source>
        <dbReference type="ARBA" id="ARBA00022982"/>
    </source>
</evidence>
<evidence type="ECO:0000256" key="2">
    <source>
        <dbReference type="ARBA" id="ARBA00011595"/>
    </source>
</evidence>
<reference evidence="13" key="1">
    <citation type="submission" date="2017-11" db="EMBL/GenBank/DDBJ databases">
        <title>Phenotypic and genomic properties of facultatively anaerobic sulfur-reducing natronoarchaea from hypersaline soda lakes.</title>
        <authorList>
            <person name="Sorokin D.Y."/>
            <person name="Kublanov I.V."/>
            <person name="Roman P."/>
            <person name="Sinninghe Damste J.S."/>
            <person name="Golyshin P.N."/>
            <person name="Rojo D."/>
            <person name="Ciordia S."/>
            <person name="Mena M.D.C."/>
            <person name="Ferrer M."/>
            <person name="Messina E."/>
            <person name="Smedile F."/>
            <person name="La Spada G."/>
            <person name="La Cono V."/>
            <person name="Yakimov M.M."/>
        </authorList>
    </citation>
    <scope>NUCLEOTIDE SEQUENCE [LARGE SCALE GENOMIC DNA]</scope>
    <source>
        <strain evidence="13">AArc-Sl</strain>
    </source>
</reference>
<dbReference type="GO" id="GO:0051539">
    <property type="term" value="F:4 iron, 4 sulfur cluster binding"/>
    <property type="evidence" value="ECO:0007669"/>
    <property type="project" value="UniProtKB-KW"/>
</dbReference>
<sequence>MTDAGRAESAEVERAAAAGREPAEDDADSTTVADSTTPDDDQVEDPYEDLTVPMGAIANPKTSLVNETGSWRESRPVIHHEPCVGCGLCVTFCPDGAVHRVDDFQGSGRSIPGDRRPVPRAAKHDGHQQVAVDYRYCKGCGICETECPIDAIDMIPEVK</sequence>
<feature type="region of interest" description="Disordered" evidence="10">
    <location>
        <begin position="1"/>
        <end position="61"/>
    </location>
</feature>
<feature type="region of interest" description="Disordered" evidence="10">
    <location>
        <begin position="104"/>
        <end position="125"/>
    </location>
</feature>
<evidence type="ECO:0000256" key="5">
    <source>
        <dbReference type="ARBA" id="ARBA00022723"/>
    </source>
</evidence>
<dbReference type="SUPFAM" id="SSF54862">
    <property type="entry name" value="4Fe-4S ferredoxins"/>
    <property type="match status" value="1"/>
</dbReference>
<dbReference type="PROSITE" id="PS51379">
    <property type="entry name" value="4FE4S_FER_2"/>
    <property type="match status" value="2"/>
</dbReference>
<dbReference type="PANTHER" id="PTHR43724">
    <property type="entry name" value="PYRUVATE SYNTHASE SUBUNIT PORD"/>
    <property type="match status" value="1"/>
</dbReference>
<feature type="compositionally biased region" description="Basic and acidic residues" evidence="10">
    <location>
        <begin position="1"/>
        <end position="14"/>
    </location>
</feature>
<dbReference type="PROSITE" id="PS00198">
    <property type="entry name" value="4FE4S_FER_1"/>
    <property type="match status" value="2"/>
</dbReference>
<dbReference type="GO" id="GO:0019164">
    <property type="term" value="F:pyruvate synthase activity"/>
    <property type="evidence" value="ECO:0007669"/>
    <property type="project" value="UniProtKB-EC"/>
</dbReference>
<dbReference type="Pfam" id="PF12838">
    <property type="entry name" value="Fer4_7"/>
    <property type="match status" value="1"/>
</dbReference>
<dbReference type="OrthoDB" id="23478at2157"/>
<feature type="domain" description="4Fe-4S ferredoxin-type" evidence="11">
    <location>
        <begin position="128"/>
        <end position="157"/>
    </location>
</feature>
<feature type="compositionally biased region" description="Acidic residues" evidence="10">
    <location>
        <begin position="37"/>
        <end position="48"/>
    </location>
</feature>
<keyword evidence="6" id="KW-0677">Repeat</keyword>
<evidence type="ECO:0000256" key="10">
    <source>
        <dbReference type="SAM" id="MobiDB-lite"/>
    </source>
</evidence>
<dbReference type="Proteomes" id="UP000263012">
    <property type="component" value="Chromosome"/>
</dbReference>
<keyword evidence="4" id="KW-0004">4Fe-4S</keyword>
<protein>
    <submittedName>
        <fullName evidence="12">Pyruvate ferredoxin oxidoreductase delta subunit</fullName>
        <ecNumber evidence="12">1.2.7.1</ecNumber>
    </submittedName>
</protein>
<evidence type="ECO:0000313" key="12">
    <source>
        <dbReference type="EMBL" id="AUX09473.1"/>
    </source>
</evidence>
<keyword evidence="3" id="KW-0813">Transport</keyword>
<keyword evidence="9" id="KW-0411">Iron-sulfur</keyword>
<evidence type="ECO:0000256" key="6">
    <source>
        <dbReference type="ARBA" id="ARBA00022737"/>
    </source>
</evidence>
<evidence type="ECO:0000256" key="9">
    <source>
        <dbReference type="ARBA" id="ARBA00023014"/>
    </source>
</evidence>
<accession>A0A343TK51</accession>
<dbReference type="KEGG" id="hdf:AArcSl_1847"/>
<dbReference type="PANTHER" id="PTHR43724:SF1">
    <property type="entry name" value="PYRUVATE SYNTHASE SUBUNIT PORD"/>
    <property type="match status" value="1"/>
</dbReference>
<feature type="compositionally biased region" description="Basic and acidic residues" evidence="10">
    <location>
        <begin position="112"/>
        <end position="125"/>
    </location>
</feature>
<proteinExistence type="predicted"/>
<evidence type="ECO:0000313" key="13">
    <source>
        <dbReference type="Proteomes" id="UP000263012"/>
    </source>
</evidence>